<name>A0ABN2TCP7_9ACTN</name>
<feature type="region of interest" description="Disordered" evidence="1">
    <location>
        <begin position="1"/>
        <end position="24"/>
    </location>
</feature>
<evidence type="ECO:0000313" key="2">
    <source>
        <dbReference type="EMBL" id="GAA2004544.1"/>
    </source>
</evidence>
<proteinExistence type="predicted"/>
<dbReference type="EMBL" id="BAAAQM010000082">
    <property type="protein sequence ID" value="GAA2004544.1"/>
    <property type="molecule type" value="Genomic_DNA"/>
</dbReference>
<evidence type="ECO:0000313" key="3">
    <source>
        <dbReference type="Proteomes" id="UP001499854"/>
    </source>
</evidence>
<comment type="caution">
    <text evidence="2">The sequence shown here is derived from an EMBL/GenBank/DDBJ whole genome shotgun (WGS) entry which is preliminary data.</text>
</comment>
<evidence type="ECO:0008006" key="4">
    <source>
        <dbReference type="Google" id="ProtNLM"/>
    </source>
</evidence>
<evidence type="ECO:0000256" key="1">
    <source>
        <dbReference type="SAM" id="MobiDB-lite"/>
    </source>
</evidence>
<gene>
    <name evidence="2" type="ORF">GCM10009838_83410</name>
</gene>
<reference evidence="2 3" key="1">
    <citation type="journal article" date="2019" name="Int. J. Syst. Evol. Microbiol.">
        <title>The Global Catalogue of Microorganisms (GCM) 10K type strain sequencing project: providing services to taxonomists for standard genome sequencing and annotation.</title>
        <authorList>
            <consortium name="The Broad Institute Genomics Platform"/>
            <consortium name="The Broad Institute Genome Sequencing Center for Infectious Disease"/>
            <person name="Wu L."/>
            <person name="Ma J."/>
        </authorList>
    </citation>
    <scope>NUCLEOTIDE SEQUENCE [LARGE SCALE GENOMIC DNA]</scope>
    <source>
        <strain evidence="2 3">JCM 16013</strain>
    </source>
</reference>
<organism evidence="2 3">
    <name type="scientific">Catenulispora subtropica</name>
    <dbReference type="NCBI Taxonomy" id="450798"/>
    <lineage>
        <taxon>Bacteria</taxon>
        <taxon>Bacillati</taxon>
        <taxon>Actinomycetota</taxon>
        <taxon>Actinomycetes</taxon>
        <taxon>Catenulisporales</taxon>
        <taxon>Catenulisporaceae</taxon>
        <taxon>Catenulispora</taxon>
    </lineage>
</organism>
<keyword evidence="3" id="KW-1185">Reference proteome</keyword>
<dbReference type="Proteomes" id="UP001499854">
    <property type="component" value="Unassembled WGS sequence"/>
</dbReference>
<protein>
    <recommendedName>
        <fullName evidence="4">DUF3558 domain-containing protein</fullName>
    </recommendedName>
</protein>
<sequence length="374" mass="37853">MAARVERVRPGPPELSPPRGNPGRVRRVETLTKTLGAAMKRTVLASFVTVTLMVGGCASKGGASADGAGPGAPITGLPAPVPTKNDCADFTASIKAGGAGGASQAAPGALPADAHPVSLLECVMSMRDVPGQGQWRVVDTVRSTGSVDAFVNALRAAYAKPPQPTPKKSVACPAIGYAEPWIAAVDAGGQAYRIAIPMWGVCPAPDPGVVKALADLKTTVVSTERINQTESPGAQAGGCAQQFAEMAYVNAQYSGSGPDRLFFLAGKPANGLRVCYYKLVGDYDKGKPAGDFEAAATLTGDQSTVVYDGLTKAPVATGKACGAPASEYAVISFAGDGTGWSVVELDGCKLAAPGSGPNREAPAAVVEALLAAKK</sequence>
<accession>A0ABN2TCP7</accession>
<feature type="compositionally biased region" description="Pro residues" evidence="1">
    <location>
        <begin position="10"/>
        <end position="20"/>
    </location>
</feature>